<gene>
    <name evidence="2" type="primary">carC</name>
    <name evidence="2" type="ORF">BEI61_00868</name>
</gene>
<dbReference type="InterPro" id="IPR029058">
    <property type="entry name" value="AB_hydrolase_fold"/>
</dbReference>
<organism evidence="2 3">
    <name type="scientific">Eisenbergiella tayi</name>
    <dbReference type="NCBI Taxonomy" id="1432052"/>
    <lineage>
        <taxon>Bacteria</taxon>
        <taxon>Bacillati</taxon>
        <taxon>Bacillota</taxon>
        <taxon>Clostridia</taxon>
        <taxon>Lachnospirales</taxon>
        <taxon>Lachnospiraceae</taxon>
        <taxon>Eisenbergiella</taxon>
    </lineage>
</organism>
<keyword evidence="2" id="KW-0378">Hydrolase</keyword>
<feature type="domain" description="AB hydrolase-1" evidence="1">
    <location>
        <begin position="62"/>
        <end position="306"/>
    </location>
</feature>
<dbReference type="RefSeq" id="WP_069151405.1">
    <property type="nucleotide sequence ID" value="NZ_MCGH01000002.1"/>
</dbReference>
<dbReference type="PANTHER" id="PTHR46438">
    <property type="entry name" value="ALPHA/BETA-HYDROLASES SUPERFAMILY PROTEIN"/>
    <property type="match status" value="1"/>
</dbReference>
<accession>A0A1E3A887</accession>
<evidence type="ECO:0000313" key="2">
    <source>
        <dbReference type="EMBL" id="ODM04985.1"/>
    </source>
</evidence>
<dbReference type="Gene3D" id="3.40.50.1820">
    <property type="entry name" value="alpha/beta hydrolase"/>
    <property type="match status" value="1"/>
</dbReference>
<dbReference type="EMBL" id="MCGH01000002">
    <property type="protein sequence ID" value="ODM04985.1"/>
    <property type="molecule type" value="Genomic_DNA"/>
</dbReference>
<dbReference type="AlphaFoldDB" id="A0A1E3A887"/>
<dbReference type="EC" id="3.7.1.13" evidence="2"/>
<sequence length="314" mass="35721">MNKKLGTAILLTGITTFTIHMINKVQFSFSTVKNILSCPNNKYYEWRFGKIRYIKKGSGSPVLLLHDLTPGSSSYEFSAIIDELAEKHEVYAIDFLGYGLSDKPNITYTNYLYVQSVIDFIKVIIGRKTSIIATGDAAPIGIMACHNDGEVIDKILLLNPQSINKLNQIPNKQTRLLKFLIDTPILGTLLYNIQTTKESFKKVFLEEYFEESVNVKEEMLISYVEASHLPDFNAKFSFASFTGRYMNANIIHALKEIDHSIYILYGKSKKDIETVVDNYIYFNQSIEAFGIENTKHLCHLEAPSKVMEQINILL</sequence>
<dbReference type="Pfam" id="PF12697">
    <property type="entry name" value="Abhydrolase_6"/>
    <property type="match status" value="1"/>
</dbReference>
<name>A0A1E3A887_9FIRM</name>
<dbReference type="InterPro" id="IPR000073">
    <property type="entry name" value="AB_hydrolase_1"/>
</dbReference>
<proteinExistence type="predicted"/>
<reference evidence="2 3" key="1">
    <citation type="submission" date="2016-07" db="EMBL/GenBank/DDBJ databases">
        <title>Characterization of isolates of Eisenbergiella tayi derived from blood cultures, using whole genome sequencing.</title>
        <authorList>
            <person name="Burdz T."/>
            <person name="Wiebe D."/>
            <person name="Huynh C."/>
            <person name="Bernard K."/>
        </authorList>
    </citation>
    <scope>NUCLEOTIDE SEQUENCE [LARGE SCALE GENOMIC DNA]</scope>
    <source>
        <strain evidence="2 3">NML 110608</strain>
    </source>
</reference>
<protein>
    <submittedName>
        <fullName evidence="2">2-hydroxy-6-oxo-6-(2'-aminophenyl)hexa-2, 4-dienoic acid hydrolase</fullName>
        <ecNumber evidence="2">3.7.1.13</ecNumber>
    </submittedName>
</protein>
<dbReference type="Proteomes" id="UP000094067">
    <property type="component" value="Unassembled WGS sequence"/>
</dbReference>
<dbReference type="GO" id="GO:0018768">
    <property type="term" value="F:2-hydroxy-6-oxo-6-(2'-aminophenyl)hexa-2,4-dienoate hydrolase activity"/>
    <property type="evidence" value="ECO:0007669"/>
    <property type="project" value="UniProtKB-EC"/>
</dbReference>
<dbReference type="PANTHER" id="PTHR46438:SF2">
    <property type="entry name" value="ALPHA_BETA-HYDROLASES SUPERFAMILY PROTEIN"/>
    <property type="match status" value="1"/>
</dbReference>
<evidence type="ECO:0000313" key="3">
    <source>
        <dbReference type="Proteomes" id="UP000094067"/>
    </source>
</evidence>
<dbReference type="SUPFAM" id="SSF53474">
    <property type="entry name" value="alpha/beta-Hydrolases"/>
    <property type="match status" value="1"/>
</dbReference>
<comment type="caution">
    <text evidence="2">The sequence shown here is derived from an EMBL/GenBank/DDBJ whole genome shotgun (WGS) entry which is preliminary data.</text>
</comment>
<evidence type="ECO:0000259" key="1">
    <source>
        <dbReference type="Pfam" id="PF12697"/>
    </source>
</evidence>